<keyword evidence="2" id="KW-1185">Reference proteome</keyword>
<sequence>MDLQDSSHGVWRLLEAVSLLPEGFPLKTREILPPIMDPGMQEPGIGHMWHHIPLCTFCLKTLMVIFSRSISKFHITSQGHHSISKEHSIYLSWKFILGPRRPFVNTNHLGFEALAFSIQQYFLQGKSVPNQLSRHQEPQKSLGNFICPYSLYSGSLYGNDPAG</sequence>
<evidence type="ECO:0000313" key="1">
    <source>
        <dbReference type="EMBL" id="MBW0489451.1"/>
    </source>
</evidence>
<dbReference type="Proteomes" id="UP000765509">
    <property type="component" value="Unassembled WGS sequence"/>
</dbReference>
<dbReference type="EMBL" id="AVOT02010081">
    <property type="protein sequence ID" value="MBW0489451.1"/>
    <property type="molecule type" value="Genomic_DNA"/>
</dbReference>
<evidence type="ECO:0000313" key="2">
    <source>
        <dbReference type="Proteomes" id="UP000765509"/>
    </source>
</evidence>
<gene>
    <name evidence="1" type="ORF">O181_029166</name>
</gene>
<reference evidence="1" key="1">
    <citation type="submission" date="2021-03" db="EMBL/GenBank/DDBJ databases">
        <title>Draft genome sequence of rust myrtle Austropuccinia psidii MF-1, a brazilian biotype.</title>
        <authorList>
            <person name="Quecine M.C."/>
            <person name="Pachon D.M.R."/>
            <person name="Bonatelli M.L."/>
            <person name="Correr F.H."/>
            <person name="Franceschini L.M."/>
            <person name="Leite T.F."/>
            <person name="Margarido G.R.A."/>
            <person name="Almeida C.A."/>
            <person name="Ferrarezi J.A."/>
            <person name="Labate C.A."/>
        </authorList>
    </citation>
    <scope>NUCLEOTIDE SEQUENCE</scope>
    <source>
        <strain evidence="1">MF-1</strain>
    </source>
</reference>
<proteinExistence type="predicted"/>
<comment type="caution">
    <text evidence="1">The sequence shown here is derived from an EMBL/GenBank/DDBJ whole genome shotgun (WGS) entry which is preliminary data.</text>
</comment>
<name>A0A9Q3CQJ7_9BASI</name>
<organism evidence="1 2">
    <name type="scientific">Austropuccinia psidii MF-1</name>
    <dbReference type="NCBI Taxonomy" id="1389203"/>
    <lineage>
        <taxon>Eukaryota</taxon>
        <taxon>Fungi</taxon>
        <taxon>Dikarya</taxon>
        <taxon>Basidiomycota</taxon>
        <taxon>Pucciniomycotina</taxon>
        <taxon>Pucciniomycetes</taxon>
        <taxon>Pucciniales</taxon>
        <taxon>Sphaerophragmiaceae</taxon>
        <taxon>Austropuccinia</taxon>
    </lineage>
</organism>
<accession>A0A9Q3CQJ7</accession>
<dbReference type="AlphaFoldDB" id="A0A9Q3CQJ7"/>
<protein>
    <submittedName>
        <fullName evidence="1">Uncharacterized protein</fullName>
    </submittedName>
</protein>